<evidence type="ECO:0000313" key="1">
    <source>
        <dbReference type="EMBL" id="JAT89469.1"/>
    </source>
</evidence>
<name>A0A1E1WR25_PECGO</name>
<proteinExistence type="predicted"/>
<protein>
    <submittedName>
        <fullName evidence="1">Uncharacterized protein</fullName>
    </submittedName>
</protein>
<dbReference type="SUPFAM" id="SSF56672">
    <property type="entry name" value="DNA/RNA polymerases"/>
    <property type="match status" value="1"/>
</dbReference>
<dbReference type="InterPro" id="IPR043502">
    <property type="entry name" value="DNA/RNA_pol_sf"/>
</dbReference>
<dbReference type="OrthoDB" id="115435at2759"/>
<organism evidence="1">
    <name type="scientific">Pectinophora gossypiella</name>
    <name type="common">Cotton pink bollworm</name>
    <name type="synonym">Depressaria gossypiella</name>
    <dbReference type="NCBI Taxonomy" id="13191"/>
    <lineage>
        <taxon>Eukaryota</taxon>
        <taxon>Metazoa</taxon>
        <taxon>Ecdysozoa</taxon>
        <taxon>Arthropoda</taxon>
        <taxon>Hexapoda</taxon>
        <taxon>Insecta</taxon>
        <taxon>Pterygota</taxon>
        <taxon>Neoptera</taxon>
        <taxon>Endopterygota</taxon>
        <taxon>Lepidoptera</taxon>
        <taxon>Glossata</taxon>
        <taxon>Ditrysia</taxon>
        <taxon>Gelechioidea</taxon>
        <taxon>Gelechiidae</taxon>
        <taxon>Apatetrinae</taxon>
        <taxon>Pectinophora</taxon>
    </lineage>
</organism>
<feature type="non-terminal residue" evidence="1">
    <location>
        <position position="107"/>
    </location>
</feature>
<dbReference type="EMBL" id="GDQN01001585">
    <property type="protein sequence ID" value="JAT89469.1"/>
    <property type="molecule type" value="Transcribed_RNA"/>
</dbReference>
<feature type="non-terminal residue" evidence="1">
    <location>
        <position position="1"/>
    </location>
</feature>
<dbReference type="GO" id="GO:0071897">
    <property type="term" value="P:DNA biosynthetic process"/>
    <property type="evidence" value="ECO:0007669"/>
    <property type="project" value="UniProtKB-ARBA"/>
</dbReference>
<accession>A0A1E1WR25</accession>
<reference evidence="1" key="1">
    <citation type="submission" date="2015-09" db="EMBL/GenBank/DDBJ databases">
        <title>De novo assembly of Pectinophora gossypiella (Pink Bollworm) gut transcriptome.</title>
        <authorList>
            <person name="Tassone E.E."/>
        </authorList>
    </citation>
    <scope>NUCLEOTIDE SEQUENCE</scope>
</reference>
<gene>
    <name evidence="1" type="ORF">g.19067</name>
</gene>
<dbReference type="AlphaFoldDB" id="A0A1E1WR25"/>
<sequence>RGVKVQLVNRIAFSPAHDTTFEHKNLNEDEINISSEIDKQQRLRLIEVLQKFKHCFASSLKELGSTLVTEMNIELNSKKPVVYRPYRLSHKEREHVRDMVTEMLDAG</sequence>